<keyword evidence="6" id="KW-1185">Reference proteome</keyword>
<dbReference type="Pfam" id="PF13439">
    <property type="entry name" value="Glyco_transf_4"/>
    <property type="match status" value="1"/>
</dbReference>
<dbReference type="InterPro" id="IPR028098">
    <property type="entry name" value="Glyco_trans_4-like_N"/>
</dbReference>
<feature type="domain" description="Glycosyltransferase subfamily 4-like N-terminal" evidence="4">
    <location>
        <begin position="20"/>
        <end position="179"/>
    </location>
</feature>
<organism evidence="5 6">
    <name type="scientific">Bosea caraganae</name>
    <dbReference type="NCBI Taxonomy" id="2763117"/>
    <lineage>
        <taxon>Bacteria</taxon>
        <taxon>Pseudomonadati</taxon>
        <taxon>Pseudomonadota</taxon>
        <taxon>Alphaproteobacteria</taxon>
        <taxon>Hyphomicrobiales</taxon>
        <taxon>Boseaceae</taxon>
        <taxon>Bosea</taxon>
    </lineage>
</organism>
<dbReference type="PANTHER" id="PTHR12526:SF510">
    <property type="entry name" value="D-INOSITOL 3-PHOSPHATE GLYCOSYLTRANSFERASE"/>
    <property type="match status" value="1"/>
</dbReference>
<accession>A0A370L4S7</accession>
<dbReference type="GO" id="GO:0016757">
    <property type="term" value="F:glycosyltransferase activity"/>
    <property type="evidence" value="ECO:0007669"/>
    <property type="project" value="UniProtKB-KW"/>
</dbReference>
<evidence type="ECO:0000259" key="3">
    <source>
        <dbReference type="Pfam" id="PF00534"/>
    </source>
</evidence>
<comment type="caution">
    <text evidence="5">The sequence shown here is derived from an EMBL/GenBank/DDBJ whole genome shotgun (WGS) entry which is preliminary data.</text>
</comment>
<gene>
    <name evidence="5" type="ORF">DWE98_14295</name>
</gene>
<dbReference type="CDD" id="cd03811">
    <property type="entry name" value="GT4_GT28_WabH-like"/>
    <property type="match status" value="1"/>
</dbReference>
<sequence>MPMANDKKRIVFVINSLTGGGAERAMTNLLAFARDDLANDDVHLVLLDQEPERHEVDASVQKTTLNARHSLLPSLVQLHGALKRLRPDVTVSFLTRSNCANVVASALLRRPCVISERVHTSSHFGKRLASLGSRLMVRLLYPWADHVIAVSGNVKQDLVENFGVPAERISVIGNGISTDTIAGRASEAPAIALPDTFIAAAGRLVPTKNFALLIEAYHRSGLPFPLVILGEGPERPKLASLVETLGLGGRVLMPGYVANPYPVIRRARMFVSSSNAEGFPNALVEAMALGCPVVATDCEAGPAEILDSAERADQEPIVAPYGILVPVNAPQALARAMQMMAEEPMRLSFSLKARQRAADYAPDQVVKRYMAVLGTILYKAETTPAAADGNVFLGP</sequence>
<dbReference type="SUPFAM" id="SSF53756">
    <property type="entry name" value="UDP-Glycosyltransferase/glycogen phosphorylase"/>
    <property type="match status" value="1"/>
</dbReference>
<dbReference type="Proteomes" id="UP000255207">
    <property type="component" value="Unassembled WGS sequence"/>
</dbReference>
<evidence type="ECO:0000313" key="6">
    <source>
        <dbReference type="Proteomes" id="UP000255207"/>
    </source>
</evidence>
<keyword evidence="2 5" id="KW-0808">Transferase</keyword>
<evidence type="ECO:0000256" key="1">
    <source>
        <dbReference type="ARBA" id="ARBA00022676"/>
    </source>
</evidence>
<dbReference type="AlphaFoldDB" id="A0A370L4S7"/>
<keyword evidence="1" id="KW-0328">Glycosyltransferase</keyword>
<proteinExistence type="predicted"/>
<feature type="domain" description="Glycosyl transferase family 1" evidence="3">
    <location>
        <begin position="190"/>
        <end position="356"/>
    </location>
</feature>
<evidence type="ECO:0000313" key="5">
    <source>
        <dbReference type="EMBL" id="RDJ24087.1"/>
    </source>
</evidence>
<reference evidence="6" key="1">
    <citation type="submission" date="2018-07" db="EMBL/GenBank/DDBJ databases">
        <authorList>
            <person name="Safronova V.I."/>
            <person name="Chirak E.R."/>
            <person name="Sazanova A.L."/>
        </authorList>
    </citation>
    <scope>NUCLEOTIDE SEQUENCE [LARGE SCALE GENOMIC DNA]</scope>
    <source>
        <strain evidence="6">RCAM04685</strain>
    </source>
</reference>
<evidence type="ECO:0000259" key="4">
    <source>
        <dbReference type="Pfam" id="PF13439"/>
    </source>
</evidence>
<dbReference type="EMBL" id="QQTP01000007">
    <property type="protein sequence ID" value="RDJ24087.1"/>
    <property type="molecule type" value="Genomic_DNA"/>
</dbReference>
<evidence type="ECO:0000256" key="2">
    <source>
        <dbReference type="ARBA" id="ARBA00022679"/>
    </source>
</evidence>
<dbReference type="PANTHER" id="PTHR12526">
    <property type="entry name" value="GLYCOSYLTRANSFERASE"/>
    <property type="match status" value="1"/>
</dbReference>
<name>A0A370L4S7_9HYPH</name>
<dbReference type="Gene3D" id="3.40.50.2000">
    <property type="entry name" value="Glycogen Phosphorylase B"/>
    <property type="match status" value="2"/>
</dbReference>
<dbReference type="Pfam" id="PF00534">
    <property type="entry name" value="Glycos_transf_1"/>
    <property type="match status" value="1"/>
</dbReference>
<dbReference type="InterPro" id="IPR001296">
    <property type="entry name" value="Glyco_trans_1"/>
</dbReference>
<protein>
    <submittedName>
        <fullName evidence="5">Glycosyltransferase</fullName>
    </submittedName>
</protein>